<proteinExistence type="predicted"/>
<dbReference type="InterPro" id="IPR025479">
    <property type="entry name" value="DUF4329"/>
</dbReference>
<keyword evidence="4" id="KW-1185">Reference proteome</keyword>
<feature type="domain" description="DUF4329" evidence="2">
    <location>
        <begin position="44"/>
        <end position="158"/>
    </location>
</feature>
<feature type="chain" id="PRO_5015302560" description="DUF4329 domain-containing protein" evidence="1">
    <location>
        <begin position="24"/>
        <end position="193"/>
    </location>
</feature>
<dbReference type="PROSITE" id="PS51257">
    <property type="entry name" value="PROKAR_LIPOPROTEIN"/>
    <property type="match status" value="1"/>
</dbReference>
<organism evidence="3 4">
    <name type="scientific">Pontivivens insulae</name>
    <dbReference type="NCBI Taxonomy" id="1639689"/>
    <lineage>
        <taxon>Bacteria</taxon>
        <taxon>Pseudomonadati</taxon>
        <taxon>Pseudomonadota</taxon>
        <taxon>Alphaproteobacteria</taxon>
        <taxon>Rhodobacterales</taxon>
        <taxon>Paracoccaceae</taxon>
        <taxon>Pontivivens</taxon>
    </lineage>
</organism>
<dbReference type="AlphaFoldDB" id="A0A2R8A730"/>
<evidence type="ECO:0000313" key="4">
    <source>
        <dbReference type="Proteomes" id="UP000244932"/>
    </source>
</evidence>
<gene>
    <name evidence="3" type="ORF">POI8812_00351</name>
</gene>
<feature type="signal peptide" evidence="1">
    <location>
        <begin position="1"/>
        <end position="23"/>
    </location>
</feature>
<keyword evidence="1" id="KW-0732">Signal</keyword>
<reference evidence="3 4" key="1">
    <citation type="submission" date="2018-03" db="EMBL/GenBank/DDBJ databases">
        <authorList>
            <person name="Keele B.F."/>
        </authorList>
    </citation>
    <scope>NUCLEOTIDE SEQUENCE [LARGE SCALE GENOMIC DNA]</scope>
    <source>
        <strain evidence="3 4">CeCT 8812</strain>
    </source>
</reference>
<dbReference type="RefSeq" id="WP_162844852.1">
    <property type="nucleotide sequence ID" value="NZ_OMKW01000001.1"/>
</dbReference>
<dbReference type="Proteomes" id="UP000244932">
    <property type="component" value="Unassembled WGS sequence"/>
</dbReference>
<protein>
    <recommendedName>
        <fullName evidence="2">DUF4329 domain-containing protein</fullName>
    </recommendedName>
</protein>
<evidence type="ECO:0000313" key="3">
    <source>
        <dbReference type="EMBL" id="SPF28053.1"/>
    </source>
</evidence>
<evidence type="ECO:0000256" key="1">
    <source>
        <dbReference type="SAM" id="SignalP"/>
    </source>
</evidence>
<dbReference type="EMBL" id="OMKW01000001">
    <property type="protein sequence ID" value="SPF28053.1"/>
    <property type="molecule type" value="Genomic_DNA"/>
</dbReference>
<dbReference type="Pfam" id="PF14220">
    <property type="entry name" value="DUF4329"/>
    <property type="match status" value="1"/>
</dbReference>
<evidence type="ECO:0000259" key="2">
    <source>
        <dbReference type="Pfam" id="PF14220"/>
    </source>
</evidence>
<name>A0A2R8A730_9RHOB</name>
<sequence>MLRYALVTTLVALTGCAAPQQSAAPQPTVPAATFQSTEDARVQQVARDILSSVQTRSIRISREICGYVGRTPTGQIVASTPTVGEPSSCFADEPPLDWELLASYHTHGSYDWDYDSEVPSIDDMIGDLEEGVDAYIATPGGRFWHIDLETERAYVVCGIGCLPADPNFIDDDTLDPVPASLTLPDLYARFDEG</sequence>
<accession>A0A2R8A730</accession>